<comment type="caution">
    <text evidence="1">The sequence shown here is derived from an EMBL/GenBank/DDBJ whole genome shotgun (WGS) entry which is preliminary data.</text>
</comment>
<evidence type="ECO:0000313" key="1">
    <source>
        <dbReference type="EMBL" id="GFU32254.1"/>
    </source>
</evidence>
<dbReference type="Proteomes" id="UP000887013">
    <property type="component" value="Unassembled WGS sequence"/>
</dbReference>
<protein>
    <submittedName>
        <fullName evidence="1">Uncharacterized protein</fullName>
    </submittedName>
</protein>
<gene>
    <name evidence="1" type="ORF">NPIL_613541</name>
</gene>
<evidence type="ECO:0000313" key="2">
    <source>
        <dbReference type="Proteomes" id="UP000887013"/>
    </source>
</evidence>
<proteinExistence type="predicted"/>
<dbReference type="EMBL" id="BMAW01083126">
    <property type="protein sequence ID" value="GFU32254.1"/>
    <property type="molecule type" value="Genomic_DNA"/>
</dbReference>
<accession>A0A8X6UH15</accession>
<organism evidence="1 2">
    <name type="scientific">Nephila pilipes</name>
    <name type="common">Giant wood spider</name>
    <name type="synonym">Nephila maculata</name>
    <dbReference type="NCBI Taxonomy" id="299642"/>
    <lineage>
        <taxon>Eukaryota</taxon>
        <taxon>Metazoa</taxon>
        <taxon>Ecdysozoa</taxon>
        <taxon>Arthropoda</taxon>
        <taxon>Chelicerata</taxon>
        <taxon>Arachnida</taxon>
        <taxon>Araneae</taxon>
        <taxon>Araneomorphae</taxon>
        <taxon>Entelegynae</taxon>
        <taxon>Araneoidea</taxon>
        <taxon>Nephilidae</taxon>
        <taxon>Nephila</taxon>
    </lineage>
</organism>
<name>A0A8X6UH15_NEPPI</name>
<reference evidence="1" key="1">
    <citation type="submission" date="2020-08" db="EMBL/GenBank/DDBJ databases">
        <title>Multicomponent nature underlies the extraordinary mechanical properties of spider dragline silk.</title>
        <authorList>
            <person name="Kono N."/>
            <person name="Nakamura H."/>
            <person name="Mori M."/>
            <person name="Yoshida Y."/>
            <person name="Ohtoshi R."/>
            <person name="Malay A.D."/>
            <person name="Moran D.A.P."/>
            <person name="Tomita M."/>
            <person name="Numata K."/>
            <person name="Arakawa K."/>
        </authorList>
    </citation>
    <scope>NUCLEOTIDE SEQUENCE</scope>
</reference>
<sequence>MVKPCHSITEEFPLTTDAKSINGWLLDHSSPSDLMETSPVHLVPFLVCRLKEAPLWEHILNYPLLSRFHVPDNIPVHLHHFEGSQIFR</sequence>
<dbReference type="AlphaFoldDB" id="A0A8X6UH15"/>
<keyword evidence="2" id="KW-1185">Reference proteome</keyword>